<name>A0AAE0QY97_9TELE</name>
<dbReference type="PROSITE" id="PS51257">
    <property type="entry name" value="PROKAR_LIPOPROTEIN"/>
    <property type="match status" value="1"/>
</dbReference>
<dbReference type="GO" id="GO:0005125">
    <property type="term" value="F:cytokine activity"/>
    <property type="evidence" value="ECO:0007669"/>
    <property type="project" value="UniProtKB-KW"/>
</dbReference>
<dbReference type="AlphaFoldDB" id="A0AAE0QY97"/>
<evidence type="ECO:0008006" key="9">
    <source>
        <dbReference type="Google" id="ProtNLM"/>
    </source>
</evidence>
<sequence>MKRVTSDPRKSANVFVSVHQAHLVLLLAAAVGCVQVQDHALMLSNERSTIERTYELTKYLNHQLKEIKDTYLSYLGPPFSDPGFSPPRPNISSLAVPSAATREDLWRGLENGARLAQNQRAYSVLLSAVRELARSTLCPYLQSSLFHFCSGLSGLLGSISGLMNALGYTPPLHGNAPPSQKYTPLLSSQYQRANVNGPAPLRNHASRAQSGPGGMRDGTAGYETERKRDRERERAERGRRGRRREGESWVEREEEEREEGMERWRRRRRLLTVEDEDGGKQTSHSYDPNSNNNNNMNNNHTSSKHYFSKYGSGRDFNINSTSSDALLPTETEREASISREEEADEFQADVPVLFSSPSLHSGRSGRPISSPHPPLSPLSLLYAYEDGVTEVDSHLSMASPSPRPALNDFTRKVEGFWVLRELQSWLFRSAKDFTRLKKRLRV</sequence>
<comment type="subcellular location">
    <subcellularLocation>
        <location evidence="1">Secreted</location>
    </subcellularLocation>
</comment>
<dbReference type="Gene3D" id="1.20.1250.10">
    <property type="match status" value="2"/>
</dbReference>
<dbReference type="PANTHER" id="PTHR21353">
    <property type="match status" value="1"/>
</dbReference>
<dbReference type="InterPro" id="IPR009079">
    <property type="entry name" value="4_helix_cytokine-like_core"/>
</dbReference>
<feature type="compositionally biased region" description="Low complexity" evidence="5">
    <location>
        <begin position="289"/>
        <end position="299"/>
    </location>
</feature>
<feature type="region of interest" description="Disordered" evidence="5">
    <location>
        <begin position="275"/>
        <end position="308"/>
    </location>
</feature>
<feature type="region of interest" description="Disordered" evidence="5">
    <location>
        <begin position="194"/>
        <end position="263"/>
    </location>
</feature>
<protein>
    <recommendedName>
        <fullName evidence="9">Cardiotrophin-like cytokine factor 1</fullName>
    </recommendedName>
</protein>
<dbReference type="GO" id="GO:0005615">
    <property type="term" value="C:extracellular space"/>
    <property type="evidence" value="ECO:0007669"/>
    <property type="project" value="UniProtKB-KW"/>
</dbReference>
<evidence type="ECO:0000256" key="4">
    <source>
        <dbReference type="ARBA" id="ARBA00022525"/>
    </source>
</evidence>
<dbReference type="GO" id="GO:0007166">
    <property type="term" value="P:cell surface receptor signaling pathway"/>
    <property type="evidence" value="ECO:0007669"/>
    <property type="project" value="TreeGrafter"/>
</dbReference>
<dbReference type="EMBL" id="JAUCMX010000009">
    <property type="protein sequence ID" value="KAK3535999.1"/>
    <property type="molecule type" value="Genomic_DNA"/>
</dbReference>
<gene>
    <name evidence="7" type="ORF">QTP70_023735</name>
</gene>
<dbReference type="InterPro" id="IPR010681">
    <property type="entry name" value="PRF/CT"/>
</dbReference>
<feature type="chain" id="PRO_5041913947" description="Cardiotrophin-like cytokine factor 1" evidence="6">
    <location>
        <begin position="37"/>
        <end position="442"/>
    </location>
</feature>
<keyword evidence="8" id="KW-1185">Reference proteome</keyword>
<evidence type="ECO:0000313" key="7">
    <source>
        <dbReference type="EMBL" id="KAK3535999.1"/>
    </source>
</evidence>
<feature type="region of interest" description="Disordered" evidence="5">
    <location>
        <begin position="320"/>
        <end position="349"/>
    </location>
</feature>
<keyword evidence="6" id="KW-0732">Signal</keyword>
<evidence type="ECO:0000256" key="6">
    <source>
        <dbReference type="SAM" id="SignalP"/>
    </source>
</evidence>
<feature type="signal peptide" evidence="6">
    <location>
        <begin position="1"/>
        <end position="36"/>
    </location>
</feature>
<dbReference type="Proteomes" id="UP001274896">
    <property type="component" value="Unassembled WGS sequence"/>
</dbReference>
<evidence type="ECO:0000256" key="5">
    <source>
        <dbReference type="SAM" id="MobiDB-lite"/>
    </source>
</evidence>
<evidence type="ECO:0000256" key="3">
    <source>
        <dbReference type="ARBA" id="ARBA00022514"/>
    </source>
</evidence>
<evidence type="ECO:0000313" key="8">
    <source>
        <dbReference type="Proteomes" id="UP001274896"/>
    </source>
</evidence>
<reference evidence="7" key="1">
    <citation type="submission" date="2023-06" db="EMBL/GenBank/DDBJ databases">
        <title>Male Hemibagrus guttatus genome.</title>
        <authorList>
            <person name="Bian C."/>
        </authorList>
    </citation>
    <scope>NUCLEOTIDE SEQUENCE</scope>
    <source>
        <strain evidence="7">Male_cb2023</strain>
        <tissue evidence="7">Muscle</tissue>
    </source>
</reference>
<comment type="similarity">
    <text evidence="2">Belongs to the IL-6 superfamily.</text>
</comment>
<comment type="caution">
    <text evidence="7">The sequence shown here is derived from an EMBL/GenBank/DDBJ whole genome shotgun (WGS) entry which is preliminary data.</text>
</comment>
<organism evidence="7 8">
    <name type="scientific">Hemibagrus guttatus</name>
    <dbReference type="NCBI Taxonomy" id="175788"/>
    <lineage>
        <taxon>Eukaryota</taxon>
        <taxon>Metazoa</taxon>
        <taxon>Chordata</taxon>
        <taxon>Craniata</taxon>
        <taxon>Vertebrata</taxon>
        <taxon>Euteleostomi</taxon>
        <taxon>Actinopterygii</taxon>
        <taxon>Neopterygii</taxon>
        <taxon>Teleostei</taxon>
        <taxon>Ostariophysi</taxon>
        <taxon>Siluriformes</taxon>
        <taxon>Bagridae</taxon>
        <taxon>Hemibagrus</taxon>
    </lineage>
</organism>
<dbReference type="SUPFAM" id="SSF47266">
    <property type="entry name" value="4-helical cytokines"/>
    <property type="match status" value="1"/>
</dbReference>
<evidence type="ECO:0000256" key="1">
    <source>
        <dbReference type="ARBA" id="ARBA00004613"/>
    </source>
</evidence>
<accession>A0AAE0QY97</accession>
<feature type="compositionally biased region" description="Basic and acidic residues" evidence="5">
    <location>
        <begin position="223"/>
        <end position="251"/>
    </location>
</feature>
<keyword evidence="4" id="KW-0964">Secreted</keyword>
<dbReference type="PANTHER" id="PTHR21353:SF7">
    <property type="entry name" value="CARDIOTROPHIN-LIKE CYTOKINE FACTOR 1"/>
    <property type="match status" value="1"/>
</dbReference>
<feature type="compositionally biased region" description="Basic and acidic residues" evidence="5">
    <location>
        <begin position="330"/>
        <end position="340"/>
    </location>
</feature>
<evidence type="ECO:0000256" key="2">
    <source>
        <dbReference type="ARBA" id="ARBA00007432"/>
    </source>
</evidence>
<keyword evidence="3" id="KW-0202">Cytokine</keyword>
<proteinExistence type="inferred from homology"/>